<dbReference type="NCBIfam" id="NF001095">
    <property type="entry name" value="PRK00124.1"/>
    <property type="match status" value="1"/>
</dbReference>
<comment type="similarity">
    <text evidence="1 2">Belongs to the UPF0178 family.</text>
</comment>
<reference evidence="4" key="1">
    <citation type="journal article" date="2019" name="Int. J. Syst. Evol. Microbiol.">
        <title>The Global Catalogue of Microorganisms (GCM) 10K type strain sequencing project: providing services to taxonomists for standard genome sequencing and annotation.</title>
        <authorList>
            <consortium name="The Broad Institute Genomics Platform"/>
            <consortium name="The Broad Institute Genome Sequencing Center for Infectious Disease"/>
            <person name="Wu L."/>
            <person name="Ma J."/>
        </authorList>
    </citation>
    <scope>NUCLEOTIDE SEQUENCE [LARGE SCALE GENOMIC DNA]</scope>
    <source>
        <strain evidence="4">KCTC 52094</strain>
    </source>
</reference>
<dbReference type="EMBL" id="JBHRTN010000012">
    <property type="protein sequence ID" value="MFC3126026.1"/>
    <property type="molecule type" value="Genomic_DNA"/>
</dbReference>
<evidence type="ECO:0000313" key="4">
    <source>
        <dbReference type="Proteomes" id="UP001595593"/>
    </source>
</evidence>
<keyword evidence="4" id="KW-1185">Reference proteome</keyword>
<sequence>MDKATTLPEIFIDADACPVRDEVFHVAERLGLDVQVVSNGSRGIRLPDAPWIKRVIVEAGADVADDWIVATIRRHDLCVTADIPLASRCLEKGARALSPKGRPWTAENIGGALAGREVAQHLREIGMVTRGPAPMQGADRGRFLSALETELQASIRAIQTPEVRLWRPIEW</sequence>
<proteinExistence type="inferred from homology"/>
<dbReference type="PANTHER" id="PTHR35146">
    <property type="entry name" value="UPF0178 PROTEIN YAII"/>
    <property type="match status" value="1"/>
</dbReference>
<gene>
    <name evidence="3" type="ORF">ACFOD4_13235</name>
</gene>
<protein>
    <recommendedName>
        <fullName evidence="2">UPF0178 protein ACFOD4_13235</fullName>
    </recommendedName>
</protein>
<dbReference type="RefSeq" id="WP_379597110.1">
    <property type="nucleotide sequence ID" value="NZ_JBHRTN010000012.1"/>
</dbReference>
<name>A0ABV7G5S6_9PROT</name>
<dbReference type="Pfam" id="PF02639">
    <property type="entry name" value="DUF188"/>
    <property type="match status" value="1"/>
</dbReference>
<evidence type="ECO:0000313" key="3">
    <source>
        <dbReference type="EMBL" id="MFC3126026.1"/>
    </source>
</evidence>
<accession>A0ABV7G5S6</accession>
<dbReference type="HAMAP" id="MF_00489">
    <property type="entry name" value="UPF0178"/>
    <property type="match status" value="1"/>
</dbReference>
<dbReference type="Proteomes" id="UP001595593">
    <property type="component" value="Unassembled WGS sequence"/>
</dbReference>
<dbReference type="PANTHER" id="PTHR35146:SF1">
    <property type="entry name" value="UPF0178 PROTEIN YAII"/>
    <property type="match status" value="1"/>
</dbReference>
<dbReference type="CDD" id="cd18720">
    <property type="entry name" value="PIN_YqxD-like"/>
    <property type="match status" value="1"/>
</dbReference>
<dbReference type="InterPro" id="IPR003791">
    <property type="entry name" value="UPF0178"/>
</dbReference>
<organism evidence="3 4">
    <name type="scientific">Teichococcus globiformis</name>
    <dbReference type="NCBI Taxonomy" id="2307229"/>
    <lineage>
        <taxon>Bacteria</taxon>
        <taxon>Pseudomonadati</taxon>
        <taxon>Pseudomonadota</taxon>
        <taxon>Alphaproteobacteria</taxon>
        <taxon>Acetobacterales</taxon>
        <taxon>Roseomonadaceae</taxon>
        <taxon>Roseomonas</taxon>
    </lineage>
</organism>
<evidence type="ECO:0000256" key="2">
    <source>
        <dbReference type="HAMAP-Rule" id="MF_00489"/>
    </source>
</evidence>
<evidence type="ECO:0000256" key="1">
    <source>
        <dbReference type="ARBA" id="ARBA00008522"/>
    </source>
</evidence>
<comment type="caution">
    <text evidence="3">The sequence shown here is derived from an EMBL/GenBank/DDBJ whole genome shotgun (WGS) entry which is preliminary data.</text>
</comment>